<evidence type="ECO:0000256" key="2">
    <source>
        <dbReference type="ARBA" id="ARBA00022833"/>
    </source>
</evidence>
<reference evidence="7" key="1">
    <citation type="journal article" date="2019" name="Int. J. Syst. Evol. Microbiol.">
        <title>The Global Catalogue of Microorganisms (GCM) 10K type strain sequencing project: providing services to taxonomists for standard genome sequencing and annotation.</title>
        <authorList>
            <consortium name="The Broad Institute Genomics Platform"/>
            <consortium name="The Broad Institute Genome Sequencing Center for Infectious Disease"/>
            <person name="Wu L."/>
            <person name="Ma J."/>
        </authorList>
    </citation>
    <scope>NUCLEOTIDE SEQUENCE [LARGE SCALE GENOMIC DNA]</scope>
    <source>
        <strain evidence="7">CCM 2050</strain>
    </source>
</reference>
<dbReference type="InterPro" id="IPR016154">
    <property type="entry name" value="Heat_shock_Hsp33_C"/>
</dbReference>
<evidence type="ECO:0000256" key="3">
    <source>
        <dbReference type="ARBA" id="ARBA00023157"/>
    </source>
</evidence>
<keyword evidence="1" id="KW-0963">Cytoplasm</keyword>
<evidence type="ECO:0000256" key="4">
    <source>
        <dbReference type="ARBA" id="ARBA00023186"/>
    </source>
</evidence>
<dbReference type="EMBL" id="JBHSTZ010000030">
    <property type="protein sequence ID" value="MFC6381747.1"/>
    <property type="molecule type" value="Genomic_DNA"/>
</dbReference>
<evidence type="ECO:0000313" key="6">
    <source>
        <dbReference type="EMBL" id="MFC6381747.1"/>
    </source>
</evidence>
<dbReference type="InterPro" id="IPR016153">
    <property type="entry name" value="Heat_shock_Hsp33_N"/>
</dbReference>
<dbReference type="Gene3D" id="1.10.287.480">
    <property type="entry name" value="helix hairpin bin"/>
    <property type="match status" value="1"/>
</dbReference>
<keyword evidence="3" id="KW-1015">Disulfide bond</keyword>
<dbReference type="SUPFAM" id="SSF64397">
    <property type="entry name" value="Hsp33 domain"/>
    <property type="match status" value="1"/>
</dbReference>
<comment type="caution">
    <text evidence="6">The sequence shown here is derived from an EMBL/GenBank/DDBJ whole genome shotgun (WGS) entry which is preliminary data.</text>
</comment>
<dbReference type="PANTHER" id="PTHR30111:SF1">
    <property type="entry name" value="33 KDA CHAPERONIN"/>
    <property type="match status" value="1"/>
</dbReference>
<dbReference type="Pfam" id="PF01430">
    <property type="entry name" value="HSP33"/>
    <property type="match status" value="1"/>
</dbReference>
<evidence type="ECO:0000256" key="5">
    <source>
        <dbReference type="ARBA" id="ARBA00023284"/>
    </source>
</evidence>
<organism evidence="6 7">
    <name type="scientific">Psychrobacter glacincola</name>
    <dbReference type="NCBI Taxonomy" id="56810"/>
    <lineage>
        <taxon>Bacteria</taxon>
        <taxon>Pseudomonadati</taxon>
        <taxon>Pseudomonadota</taxon>
        <taxon>Gammaproteobacteria</taxon>
        <taxon>Moraxellales</taxon>
        <taxon>Moraxellaceae</taxon>
        <taxon>Psychrobacter</taxon>
    </lineage>
</organism>
<sequence length="326" mass="36189">MTQDTQTPTAHEQNADSIHDNDIRQRFFIEDSPVRGDVVRLSRSYATTIAQKPYPEALKRLLGEMLTAASLLIGTVKINGRLSIQLQSSDSDSLLNWAMAECDQNGIIRALASWKGDTDEHMQAWDNMLHAKEAFAELGATGQGVLFINIQPDGGEPYQGIVERSHDNLADCLAHYQKQSAQIPTLINLASDGLQAGGILVQMLPRTAQETYEVEQNEDAGIDDDLWTRLSVLTRTLKAEELTTLDSNEILYRLYNEEKVVAPEPIPLSFGCTCSREKCEMAIEQIGETEALDIVAEQNGTFEMDCGFCGEIYKFNHDDIAAIFAE</sequence>
<name>A0ABW1W9X1_9GAMM</name>
<dbReference type="RefSeq" id="WP_201564110.1">
    <property type="nucleotide sequence ID" value="NZ_CAJGZK010000020.1"/>
</dbReference>
<evidence type="ECO:0000313" key="7">
    <source>
        <dbReference type="Proteomes" id="UP001596264"/>
    </source>
</evidence>
<dbReference type="InterPro" id="IPR023212">
    <property type="entry name" value="Hsp33_helix_hairpin_bin_dom_sf"/>
</dbReference>
<keyword evidence="5" id="KW-0676">Redox-active center</keyword>
<accession>A0ABW1W9X1</accession>
<dbReference type="PANTHER" id="PTHR30111">
    <property type="entry name" value="33 KDA CHAPERONIN"/>
    <property type="match status" value="1"/>
</dbReference>
<dbReference type="SUPFAM" id="SSF118352">
    <property type="entry name" value="HSP33 redox switch-like"/>
    <property type="match status" value="1"/>
</dbReference>
<gene>
    <name evidence="6" type="ORF">ACFP58_09815</name>
</gene>
<protein>
    <submittedName>
        <fullName evidence="6">Hsp33 family molecular chaperone HslO</fullName>
    </submittedName>
</protein>
<dbReference type="Gene3D" id="3.55.30.10">
    <property type="entry name" value="Hsp33 domain"/>
    <property type="match status" value="1"/>
</dbReference>
<evidence type="ECO:0000256" key="1">
    <source>
        <dbReference type="ARBA" id="ARBA00022490"/>
    </source>
</evidence>
<dbReference type="PIRSF" id="PIRSF005261">
    <property type="entry name" value="Heat_shock_Hsp33"/>
    <property type="match status" value="1"/>
</dbReference>
<dbReference type="Proteomes" id="UP001596264">
    <property type="component" value="Unassembled WGS sequence"/>
</dbReference>
<keyword evidence="7" id="KW-1185">Reference proteome</keyword>
<dbReference type="CDD" id="cd00498">
    <property type="entry name" value="Hsp33"/>
    <property type="match status" value="1"/>
</dbReference>
<keyword evidence="2" id="KW-0862">Zinc</keyword>
<keyword evidence="4" id="KW-0143">Chaperone</keyword>
<dbReference type="InterPro" id="IPR000397">
    <property type="entry name" value="Heat_shock_Hsp33"/>
</dbReference>
<proteinExistence type="predicted"/>
<dbReference type="Gene3D" id="3.90.1280.10">
    <property type="entry name" value="HSP33 redox switch-like"/>
    <property type="match status" value="1"/>
</dbReference>